<dbReference type="SMART" id="SM00797">
    <property type="entry name" value="AHS2"/>
    <property type="match status" value="1"/>
</dbReference>
<comment type="caution">
    <text evidence="5">The sequence shown here is derived from an EMBL/GenBank/DDBJ whole genome shotgun (WGS) entry which is preliminary data.</text>
</comment>
<dbReference type="STRING" id="279360.MB14_08150"/>
<dbReference type="SUPFAM" id="SSF50891">
    <property type="entry name" value="Cyclophilin-like"/>
    <property type="match status" value="1"/>
</dbReference>
<dbReference type="Gene3D" id="2.40.100.10">
    <property type="entry name" value="Cyclophilin-like"/>
    <property type="match status" value="1"/>
</dbReference>
<dbReference type="InterPro" id="IPR029000">
    <property type="entry name" value="Cyclophilin-like_dom_sf"/>
</dbReference>
<dbReference type="PANTHER" id="PTHR43309">
    <property type="entry name" value="5-OXOPROLINASE SUBUNIT C"/>
    <property type="match status" value="1"/>
</dbReference>
<keyword evidence="2" id="KW-0378">Hydrolase</keyword>
<dbReference type="Pfam" id="PF02626">
    <property type="entry name" value="CT_A_B"/>
    <property type="match status" value="1"/>
</dbReference>
<evidence type="ECO:0000256" key="3">
    <source>
        <dbReference type="ARBA" id="ARBA00022840"/>
    </source>
</evidence>
<dbReference type="Proteomes" id="UP000075583">
    <property type="component" value="Unassembled WGS sequence"/>
</dbReference>
<dbReference type="GO" id="GO:0016787">
    <property type="term" value="F:hydrolase activity"/>
    <property type="evidence" value="ECO:0007669"/>
    <property type="project" value="UniProtKB-KW"/>
</dbReference>
<protein>
    <recommendedName>
        <fullName evidence="4">Carboxyltransferase domain-containing protein</fullName>
    </recommendedName>
</protein>
<gene>
    <name evidence="5" type="ORF">MB14_08150</name>
</gene>
<dbReference type="AlphaFoldDB" id="A0A150WZU7"/>
<evidence type="ECO:0000313" key="5">
    <source>
        <dbReference type="EMBL" id="KYG72018.1"/>
    </source>
</evidence>
<dbReference type="InterPro" id="IPR003778">
    <property type="entry name" value="CT_A_B"/>
</dbReference>
<dbReference type="InterPro" id="IPR052708">
    <property type="entry name" value="PxpC"/>
</dbReference>
<dbReference type="PANTHER" id="PTHR43309:SF5">
    <property type="entry name" value="5-OXOPROLINASE SUBUNIT C"/>
    <property type="match status" value="1"/>
</dbReference>
<reference evidence="5" key="1">
    <citation type="submission" date="2016-01" db="EMBL/GenBank/DDBJ databases">
        <title>Genome sequencing of Roseivirga ehrenbergii KMM 6017.</title>
        <authorList>
            <person name="Selvaratnam C."/>
            <person name="Thevarajoo S."/>
            <person name="Goh K.M."/>
            <person name="Ee R."/>
            <person name="Chan K.-G."/>
            <person name="Chong C.S."/>
        </authorList>
    </citation>
    <scope>NUCLEOTIDE SEQUENCE [LARGE SCALE GENOMIC DNA]</scope>
    <source>
        <strain evidence="5">KMM 6017</strain>
    </source>
</reference>
<evidence type="ECO:0000259" key="4">
    <source>
        <dbReference type="SMART" id="SM00797"/>
    </source>
</evidence>
<organism evidence="5 6">
    <name type="scientific">Roseivirga ehrenbergii (strain DSM 102268 / JCM 13514 / KCTC 12282 / NCIMB 14502 / KMM 6017)</name>
    <dbReference type="NCBI Taxonomy" id="279360"/>
    <lineage>
        <taxon>Bacteria</taxon>
        <taxon>Pseudomonadati</taxon>
        <taxon>Bacteroidota</taxon>
        <taxon>Cytophagia</taxon>
        <taxon>Cytophagales</taxon>
        <taxon>Roseivirgaceae</taxon>
        <taxon>Roseivirga</taxon>
    </lineage>
</organism>
<keyword evidence="3" id="KW-0067">ATP-binding</keyword>
<evidence type="ECO:0000256" key="2">
    <source>
        <dbReference type="ARBA" id="ARBA00022801"/>
    </source>
</evidence>
<proteinExistence type="predicted"/>
<accession>A0A150WZU7</accession>
<keyword evidence="6" id="KW-1185">Reference proteome</keyword>
<name>A0A150WZU7_ROSEK</name>
<evidence type="ECO:0000256" key="1">
    <source>
        <dbReference type="ARBA" id="ARBA00022741"/>
    </source>
</evidence>
<dbReference type="GO" id="GO:0005524">
    <property type="term" value="F:ATP binding"/>
    <property type="evidence" value="ECO:0007669"/>
    <property type="project" value="UniProtKB-KW"/>
</dbReference>
<dbReference type="NCBIfam" id="TIGR00724">
    <property type="entry name" value="urea_amlyse_rel"/>
    <property type="match status" value="1"/>
</dbReference>
<sequence>MARLHFLKSGLQTTIQDLGRQGVQDLGIPINGTMDKASAQLANQLAGNDANSPVLEIALLGPKIQFEDPCQIAITGADLSAEINGNTIPLFRTINIEHGDVLSFGKPLTGCRAYLAINGKWDIQSWLGSCSASATNTAQTTPDSIIVKDQILEIIRGKEQPIIAISESERLSLSIEAPIKVYPGPEFDAFSDIEKQSFFGNSFTIGPDSNRMGYRLKEALSGYTQKKEVISSGVIPGTIQITNSGQPIVLMADAQTTGGYPRIANVSSNDLDRLAQFKPGDKVKFELISFK</sequence>
<evidence type="ECO:0000313" key="6">
    <source>
        <dbReference type="Proteomes" id="UP000075583"/>
    </source>
</evidence>
<feature type="domain" description="Carboxyltransferase" evidence="4">
    <location>
        <begin position="25"/>
        <end position="290"/>
    </location>
</feature>
<dbReference type="RefSeq" id="WP_062592891.1">
    <property type="nucleotide sequence ID" value="NZ_LQZQ01000049.1"/>
</dbReference>
<keyword evidence="1" id="KW-0547">Nucleotide-binding</keyword>
<dbReference type="EMBL" id="LQZQ01000049">
    <property type="protein sequence ID" value="KYG72018.1"/>
    <property type="molecule type" value="Genomic_DNA"/>
</dbReference>
<dbReference type="OrthoDB" id="9782422at2"/>